<keyword evidence="2 5" id="KW-0547">Nucleotide-binding</keyword>
<comment type="similarity">
    <text evidence="5 6">Belongs to the TRAFAC class myosin-kinesin ATPase superfamily. Kinesin family.</text>
</comment>
<dbReference type="Pfam" id="PF00225">
    <property type="entry name" value="Kinesin"/>
    <property type="match status" value="1"/>
</dbReference>
<feature type="domain" description="Kinesin motor" evidence="8">
    <location>
        <begin position="1"/>
        <end position="390"/>
    </location>
</feature>
<dbReference type="GO" id="GO:0008017">
    <property type="term" value="F:microtubule binding"/>
    <property type="evidence" value="ECO:0007669"/>
    <property type="project" value="InterPro"/>
</dbReference>
<dbReference type="EMBL" id="KN880524">
    <property type="protein sequence ID" value="KIY67491.1"/>
    <property type="molecule type" value="Genomic_DNA"/>
</dbReference>
<keyword evidence="1 6" id="KW-0493">Microtubule</keyword>
<evidence type="ECO:0000256" key="6">
    <source>
        <dbReference type="RuleBase" id="RU000394"/>
    </source>
</evidence>
<protein>
    <recommendedName>
        <fullName evidence="6">Kinesin-like protein</fullName>
    </recommendedName>
</protein>
<dbReference type="GO" id="GO:0005871">
    <property type="term" value="C:kinesin complex"/>
    <property type="evidence" value="ECO:0007669"/>
    <property type="project" value="TreeGrafter"/>
</dbReference>
<evidence type="ECO:0000256" key="1">
    <source>
        <dbReference type="ARBA" id="ARBA00022701"/>
    </source>
</evidence>
<dbReference type="GO" id="GO:0005634">
    <property type="term" value="C:nucleus"/>
    <property type="evidence" value="ECO:0007669"/>
    <property type="project" value="TreeGrafter"/>
</dbReference>
<dbReference type="InterPro" id="IPR036961">
    <property type="entry name" value="Kinesin_motor_dom_sf"/>
</dbReference>
<dbReference type="Proteomes" id="UP000054007">
    <property type="component" value="Unassembled WGS sequence"/>
</dbReference>
<dbReference type="InterPro" id="IPR027640">
    <property type="entry name" value="Kinesin-like_fam"/>
</dbReference>
<evidence type="ECO:0000256" key="2">
    <source>
        <dbReference type="ARBA" id="ARBA00022741"/>
    </source>
</evidence>
<dbReference type="PRINTS" id="PR00380">
    <property type="entry name" value="KINESINHEAVY"/>
</dbReference>
<proteinExistence type="inferred from homology"/>
<feature type="binding site" evidence="5">
    <location>
        <begin position="44"/>
        <end position="51"/>
    </location>
    <ligand>
        <name>ATP</name>
        <dbReference type="ChEBI" id="CHEBI:30616"/>
    </ligand>
</feature>
<dbReference type="InterPro" id="IPR019821">
    <property type="entry name" value="Kinesin_motor_CS"/>
</dbReference>
<keyword evidence="3 5" id="KW-0067">ATP-binding</keyword>
<dbReference type="AlphaFoldDB" id="A0A0D7BD60"/>
<evidence type="ECO:0000256" key="3">
    <source>
        <dbReference type="ARBA" id="ARBA00022840"/>
    </source>
</evidence>
<dbReference type="OrthoDB" id="123929at2759"/>
<dbReference type="PANTHER" id="PTHR24115">
    <property type="entry name" value="KINESIN-RELATED"/>
    <property type="match status" value="1"/>
</dbReference>
<dbReference type="STRING" id="1314674.A0A0D7BD60"/>
<evidence type="ECO:0000256" key="4">
    <source>
        <dbReference type="ARBA" id="ARBA00023175"/>
    </source>
</evidence>
<evidence type="ECO:0000313" key="10">
    <source>
        <dbReference type="Proteomes" id="UP000054007"/>
    </source>
</evidence>
<dbReference type="GO" id="GO:0016887">
    <property type="term" value="F:ATP hydrolysis activity"/>
    <property type="evidence" value="ECO:0007669"/>
    <property type="project" value="TreeGrafter"/>
</dbReference>
<evidence type="ECO:0000259" key="8">
    <source>
        <dbReference type="PROSITE" id="PS50067"/>
    </source>
</evidence>
<gene>
    <name evidence="9" type="ORF">CYLTODRAFT_353090</name>
</gene>
<dbReference type="SMART" id="SM00129">
    <property type="entry name" value="KISc"/>
    <property type="match status" value="1"/>
</dbReference>
<sequence length="599" mass="66618">MPPATYAFTRVFEDAGQADFFKETTLPLVKDVLHGQNSLLFAYGATNAGKTYTMQGGSTAGTAGVLPRCIDVLFNSTEGLRGTYKPARLHGVELATPDDAASVALREPLLKEVIGDYLTDNPDVDKTALPVDRNYDYSIWLSYAEVYNEKVYDLLDTIKETPGIGKSNIPRSNTQVFRQALALKTSPPSDDEQQAGSGGKFIAGLRQFHVQNAAEAKLLINLGQQRRRVYGTLANQVSSRSHGMVFIKVLRGHRGEKNDPTSLQVSRLTLVDLAGSERTKYTHTSGDRLKEAGNINNSLMVLGQCLETIRSNQKKYGMSLSSELTTRVDSRDVKRTLAIVPFTHSKLTLILSDYFVGDGRTVMIVNVNPSDTSYDENSHVMKFAALARDVRIAPAPAPVQKAPMARESIMASPKTPTRPRKVTLSLGGAAKEKEAIIEVTELDELMDTVEEEDDYPQNPLVNALFEEIERLRLQLWEMDVGSAAREAEVRREVVKKFEKEWEEHDERNQARIQEEVYKAERRFDAKLEFMYKSGAFDSPRKAKAVFDHSPVRKELTEDDGADSDMSPPPSPTRPKFSRFASLEEGMAALGIKTTSPFLR</sequence>
<feature type="region of interest" description="Disordered" evidence="7">
    <location>
        <begin position="547"/>
        <end position="579"/>
    </location>
</feature>
<evidence type="ECO:0000313" key="9">
    <source>
        <dbReference type="EMBL" id="KIY67491.1"/>
    </source>
</evidence>
<dbReference type="InterPro" id="IPR001752">
    <property type="entry name" value="Kinesin_motor_dom"/>
</dbReference>
<dbReference type="InterPro" id="IPR027417">
    <property type="entry name" value="P-loop_NTPase"/>
</dbReference>
<dbReference type="Gene3D" id="3.40.850.10">
    <property type="entry name" value="Kinesin motor domain"/>
    <property type="match status" value="1"/>
</dbReference>
<dbReference type="GO" id="GO:0003777">
    <property type="term" value="F:microtubule motor activity"/>
    <property type="evidence" value="ECO:0007669"/>
    <property type="project" value="InterPro"/>
</dbReference>
<dbReference type="PROSITE" id="PS50067">
    <property type="entry name" value="KINESIN_MOTOR_2"/>
    <property type="match status" value="1"/>
</dbReference>
<organism evidence="9 10">
    <name type="scientific">Cylindrobasidium torrendii FP15055 ss-10</name>
    <dbReference type="NCBI Taxonomy" id="1314674"/>
    <lineage>
        <taxon>Eukaryota</taxon>
        <taxon>Fungi</taxon>
        <taxon>Dikarya</taxon>
        <taxon>Basidiomycota</taxon>
        <taxon>Agaricomycotina</taxon>
        <taxon>Agaricomycetes</taxon>
        <taxon>Agaricomycetidae</taxon>
        <taxon>Agaricales</taxon>
        <taxon>Marasmiineae</taxon>
        <taxon>Physalacriaceae</taxon>
        <taxon>Cylindrobasidium</taxon>
    </lineage>
</organism>
<keyword evidence="10" id="KW-1185">Reference proteome</keyword>
<evidence type="ECO:0000256" key="7">
    <source>
        <dbReference type="SAM" id="MobiDB-lite"/>
    </source>
</evidence>
<dbReference type="GO" id="GO:0005524">
    <property type="term" value="F:ATP binding"/>
    <property type="evidence" value="ECO:0007669"/>
    <property type="project" value="UniProtKB-UniRule"/>
</dbReference>
<dbReference type="SUPFAM" id="SSF52540">
    <property type="entry name" value="P-loop containing nucleoside triphosphate hydrolases"/>
    <property type="match status" value="1"/>
</dbReference>
<accession>A0A0D7BD60</accession>
<dbReference type="PANTHER" id="PTHR24115:SF1008">
    <property type="entry name" value="KINESIN-LIKE PROTEIN SUBITO"/>
    <property type="match status" value="1"/>
</dbReference>
<dbReference type="PROSITE" id="PS00411">
    <property type="entry name" value="KINESIN_MOTOR_1"/>
    <property type="match status" value="1"/>
</dbReference>
<keyword evidence="4 5" id="KW-0505">Motor protein</keyword>
<dbReference type="GO" id="GO:0007018">
    <property type="term" value="P:microtubule-based movement"/>
    <property type="evidence" value="ECO:0007669"/>
    <property type="project" value="InterPro"/>
</dbReference>
<name>A0A0D7BD60_9AGAR</name>
<dbReference type="GO" id="GO:0005874">
    <property type="term" value="C:microtubule"/>
    <property type="evidence" value="ECO:0007669"/>
    <property type="project" value="UniProtKB-KW"/>
</dbReference>
<reference evidence="9 10" key="1">
    <citation type="journal article" date="2015" name="Fungal Genet. Biol.">
        <title>Evolution of novel wood decay mechanisms in Agaricales revealed by the genome sequences of Fistulina hepatica and Cylindrobasidium torrendii.</title>
        <authorList>
            <person name="Floudas D."/>
            <person name="Held B.W."/>
            <person name="Riley R."/>
            <person name="Nagy L.G."/>
            <person name="Koehler G."/>
            <person name="Ransdell A.S."/>
            <person name="Younus H."/>
            <person name="Chow J."/>
            <person name="Chiniquy J."/>
            <person name="Lipzen A."/>
            <person name="Tritt A."/>
            <person name="Sun H."/>
            <person name="Haridas S."/>
            <person name="LaButti K."/>
            <person name="Ohm R.A."/>
            <person name="Kues U."/>
            <person name="Blanchette R.A."/>
            <person name="Grigoriev I.V."/>
            <person name="Minto R.E."/>
            <person name="Hibbett D.S."/>
        </authorList>
    </citation>
    <scope>NUCLEOTIDE SEQUENCE [LARGE SCALE GENOMIC DNA]</scope>
    <source>
        <strain evidence="9 10">FP15055 ss-10</strain>
    </source>
</reference>
<evidence type="ECO:0000256" key="5">
    <source>
        <dbReference type="PROSITE-ProRule" id="PRU00283"/>
    </source>
</evidence>